<name>A0A1S3B7W9_CUCME</name>
<comment type="similarity">
    <text evidence="7">Belongs to the DVL/RTFL small polypeptides family.</text>
</comment>
<evidence type="ECO:0000256" key="1">
    <source>
        <dbReference type="ARBA" id="ARBA00004162"/>
    </source>
</evidence>
<gene>
    <name evidence="10" type="primary">LOC103487131</name>
</gene>
<feature type="compositionally biased region" description="Low complexity" evidence="8">
    <location>
        <begin position="13"/>
        <end position="24"/>
    </location>
</feature>
<evidence type="ECO:0000256" key="6">
    <source>
        <dbReference type="ARBA" id="ARBA00023136"/>
    </source>
</evidence>
<evidence type="ECO:0000256" key="7">
    <source>
        <dbReference type="ARBA" id="ARBA00024340"/>
    </source>
</evidence>
<feature type="region of interest" description="Disordered" evidence="8">
    <location>
        <begin position="1"/>
        <end position="34"/>
    </location>
</feature>
<sequence length="78" mass="9074">MMKESSRYCRRLNSSSNGRNGENGENNKKNNGFEDDNAGECKSFGEKCNNLVKKQRTKFYILRRCIAMLVCWRDRGES</sequence>
<dbReference type="GO" id="GO:0008285">
    <property type="term" value="P:negative regulation of cell population proliferation"/>
    <property type="evidence" value="ECO:0007669"/>
    <property type="project" value="InterPro"/>
</dbReference>
<keyword evidence="9" id="KW-1185">Reference proteome</keyword>
<dbReference type="KEGG" id="cmo:103487131"/>
<evidence type="ECO:0000313" key="9">
    <source>
        <dbReference type="Proteomes" id="UP001652600"/>
    </source>
</evidence>
<organism evidence="9 10">
    <name type="scientific">Cucumis melo</name>
    <name type="common">Muskmelon</name>
    <dbReference type="NCBI Taxonomy" id="3656"/>
    <lineage>
        <taxon>Eukaryota</taxon>
        <taxon>Viridiplantae</taxon>
        <taxon>Streptophyta</taxon>
        <taxon>Embryophyta</taxon>
        <taxon>Tracheophyta</taxon>
        <taxon>Spermatophyta</taxon>
        <taxon>Magnoliopsida</taxon>
        <taxon>eudicotyledons</taxon>
        <taxon>Gunneridae</taxon>
        <taxon>Pentapetalae</taxon>
        <taxon>rosids</taxon>
        <taxon>fabids</taxon>
        <taxon>Cucurbitales</taxon>
        <taxon>Cucurbitaceae</taxon>
        <taxon>Benincaseae</taxon>
        <taxon>Cucumis</taxon>
    </lineage>
</organism>
<keyword evidence="2" id="KW-0217">Developmental protein</keyword>
<reference evidence="10" key="1">
    <citation type="submission" date="2025-08" db="UniProtKB">
        <authorList>
            <consortium name="RefSeq"/>
        </authorList>
    </citation>
    <scope>IDENTIFICATION</scope>
    <source>
        <tissue evidence="10">Stem</tissue>
    </source>
</reference>
<evidence type="ECO:0000313" key="10">
    <source>
        <dbReference type="RefSeq" id="XP_008443575.1"/>
    </source>
</evidence>
<dbReference type="eggNOG" id="ENOG502SA97">
    <property type="taxonomic scope" value="Eukaryota"/>
</dbReference>
<evidence type="ECO:0000256" key="2">
    <source>
        <dbReference type="ARBA" id="ARBA00022473"/>
    </source>
</evidence>
<dbReference type="GeneID" id="103487131"/>
<dbReference type="PANTHER" id="PTHR33102">
    <property type="entry name" value="DVL19-RELATED-RELATED"/>
    <property type="match status" value="1"/>
</dbReference>
<keyword evidence="6" id="KW-0472">Membrane</keyword>
<dbReference type="RefSeq" id="XP_008443575.1">
    <property type="nucleotide sequence ID" value="XM_008445353.3"/>
</dbReference>
<evidence type="ECO:0000256" key="3">
    <source>
        <dbReference type="ARBA" id="ARBA00022475"/>
    </source>
</evidence>
<dbReference type="GO" id="GO:0048367">
    <property type="term" value="P:shoot system development"/>
    <property type="evidence" value="ECO:0007669"/>
    <property type="project" value="UniProtKB-ARBA"/>
</dbReference>
<keyword evidence="3" id="KW-1003">Cell membrane</keyword>
<keyword evidence="5" id="KW-1133">Transmembrane helix</keyword>
<dbReference type="InterPro" id="IPR051525">
    <property type="entry name" value="DVL_RTFL_regulatory"/>
</dbReference>
<proteinExistence type="inferred from homology"/>
<protein>
    <submittedName>
        <fullName evidence="10">Small polypeptide DEVIL 16</fullName>
    </submittedName>
</protein>
<dbReference type="Proteomes" id="UP001652600">
    <property type="component" value="Chromosome 4"/>
</dbReference>
<dbReference type="Pfam" id="PF08137">
    <property type="entry name" value="DVL"/>
    <property type="match status" value="1"/>
</dbReference>
<evidence type="ECO:0000256" key="8">
    <source>
        <dbReference type="SAM" id="MobiDB-lite"/>
    </source>
</evidence>
<comment type="subcellular location">
    <subcellularLocation>
        <location evidence="1">Cell membrane</location>
        <topology evidence="1">Single-pass membrane protein</topology>
    </subcellularLocation>
</comment>
<evidence type="ECO:0000256" key="4">
    <source>
        <dbReference type="ARBA" id="ARBA00022692"/>
    </source>
</evidence>
<dbReference type="AlphaFoldDB" id="A0A1S3B7W9"/>
<evidence type="ECO:0000256" key="5">
    <source>
        <dbReference type="ARBA" id="ARBA00022989"/>
    </source>
</evidence>
<dbReference type="InParanoid" id="A0A1S3B7W9"/>
<accession>A0A1S3B7W9</accession>
<keyword evidence="4" id="KW-0812">Transmembrane</keyword>
<dbReference type="InterPro" id="IPR012552">
    <property type="entry name" value="DVL"/>
</dbReference>
<dbReference type="OrthoDB" id="784420at2759"/>
<dbReference type="GO" id="GO:0005886">
    <property type="term" value="C:plasma membrane"/>
    <property type="evidence" value="ECO:0007669"/>
    <property type="project" value="UniProtKB-SubCell"/>
</dbReference>